<keyword evidence="1" id="KW-0732">Signal</keyword>
<dbReference type="EMBL" id="AK417820">
    <property type="protein sequence ID" value="BAN21035.1"/>
    <property type="molecule type" value="mRNA"/>
</dbReference>
<proteinExistence type="evidence at transcript level"/>
<accession>R4WJR0</accession>
<evidence type="ECO:0000313" key="2">
    <source>
        <dbReference type="EMBL" id="BAN21035.1"/>
    </source>
</evidence>
<organism evidence="2">
    <name type="scientific">Riptortus pedestris</name>
    <name type="common">Bean bug</name>
    <dbReference type="NCBI Taxonomy" id="329032"/>
    <lineage>
        <taxon>Eukaryota</taxon>
        <taxon>Metazoa</taxon>
        <taxon>Ecdysozoa</taxon>
        <taxon>Arthropoda</taxon>
        <taxon>Hexapoda</taxon>
        <taxon>Insecta</taxon>
        <taxon>Pterygota</taxon>
        <taxon>Neoptera</taxon>
        <taxon>Paraneoptera</taxon>
        <taxon>Hemiptera</taxon>
        <taxon>Heteroptera</taxon>
        <taxon>Panheteroptera</taxon>
        <taxon>Pentatomomorpha</taxon>
        <taxon>Coreoidea</taxon>
        <taxon>Alydidae</taxon>
        <taxon>Riptortus</taxon>
    </lineage>
</organism>
<dbReference type="AlphaFoldDB" id="R4WJR0"/>
<feature type="chain" id="PRO_5004372495" evidence="1">
    <location>
        <begin position="18"/>
        <end position="215"/>
    </location>
</feature>
<reference evidence="2" key="1">
    <citation type="journal article" date="2013" name="PLoS ONE">
        <title>Gene expression in gut symbiotic organ of stinkbug affected by extracellular bacterial symbiont.</title>
        <authorList>
            <person name="Futahashi R."/>
            <person name="Tanaka K."/>
            <person name="Tanahashi M."/>
            <person name="Nikoh N."/>
            <person name="Kikuchi Y."/>
            <person name="Lee B.L."/>
            <person name="Fukatsu T."/>
        </authorList>
    </citation>
    <scope>NUCLEOTIDE SEQUENCE</scope>
    <source>
        <tissue evidence="2">Midgut</tissue>
    </source>
</reference>
<protein>
    <submittedName>
        <fullName evidence="2">Uncharacterized protein</fullName>
    </submittedName>
</protein>
<feature type="signal peptide" evidence="1">
    <location>
        <begin position="1"/>
        <end position="17"/>
    </location>
</feature>
<name>R4WJR0_RIPPE</name>
<sequence>MISIALLCVCIIGIVPARSDVNSEVDDYLANWYGPKLEQDVSLNDITHSWTSGFFKWKKSYTLRCSGGELRLKNLNLLRTTNVSVESTDQLPKTTIPLAFTTNQVFTFGKCSLEGPGIAKTGKLTGSLTSIGQTLEIQFTYNKHLLFLCEVKTLAFSIEKKNIYIFFKSDLLNDYGDEVLDKIEATISTSVVDSVLKSWNSRIGSGPSASRDHCK</sequence>
<evidence type="ECO:0000256" key="1">
    <source>
        <dbReference type="SAM" id="SignalP"/>
    </source>
</evidence>